<reference evidence="6 7" key="1">
    <citation type="submission" date="2018-05" db="EMBL/GenBank/DDBJ databases">
        <title>Zavarzinia sp. HR-AS.</title>
        <authorList>
            <person name="Lee Y."/>
            <person name="Jeon C.O."/>
        </authorList>
    </citation>
    <scope>NUCLEOTIDE SEQUENCE [LARGE SCALE GENOMIC DNA]</scope>
    <source>
        <strain evidence="6 7">HR-AS</strain>
    </source>
</reference>
<dbReference type="InterPro" id="IPR015421">
    <property type="entry name" value="PyrdxlP-dep_Trfase_major"/>
</dbReference>
<keyword evidence="7" id="KW-1185">Reference proteome</keyword>
<dbReference type="AlphaFoldDB" id="A0A317EEG0"/>
<evidence type="ECO:0000313" key="6">
    <source>
        <dbReference type="EMBL" id="PWR25417.1"/>
    </source>
</evidence>
<feature type="compositionally biased region" description="Polar residues" evidence="5">
    <location>
        <begin position="1"/>
        <end position="19"/>
    </location>
</feature>
<dbReference type="PANTHER" id="PTHR43094:SF1">
    <property type="entry name" value="AMINOTRANSFERASE CLASS-III"/>
    <property type="match status" value="1"/>
</dbReference>
<dbReference type="InterPro" id="IPR005814">
    <property type="entry name" value="Aminotrans_3"/>
</dbReference>
<evidence type="ECO:0000256" key="4">
    <source>
        <dbReference type="RuleBase" id="RU003560"/>
    </source>
</evidence>
<accession>A0A317EEG0</accession>
<proteinExistence type="inferred from homology"/>
<dbReference type="CDD" id="cd00610">
    <property type="entry name" value="OAT_like"/>
    <property type="match status" value="1"/>
</dbReference>
<evidence type="ECO:0000256" key="1">
    <source>
        <dbReference type="ARBA" id="ARBA00001933"/>
    </source>
</evidence>
<dbReference type="Gene3D" id="3.90.1150.10">
    <property type="entry name" value="Aspartate Aminotransferase, domain 1"/>
    <property type="match status" value="1"/>
</dbReference>
<dbReference type="Proteomes" id="UP000245461">
    <property type="component" value="Unassembled WGS sequence"/>
</dbReference>
<dbReference type="InterPro" id="IPR049704">
    <property type="entry name" value="Aminotrans_3_PPA_site"/>
</dbReference>
<dbReference type="PROSITE" id="PS00600">
    <property type="entry name" value="AA_TRANSFER_CLASS_3"/>
    <property type="match status" value="1"/>
</dbReference>
<dbReference type="EMBL" id="QGLE01000001">
    <property type="protein sequence ID" value="PWR25417.1"/>
    <property type="molecule type" value="Genomic_DNA"/>
</dbReference>
<protein>
    <submittedName>
        <fullName evidence="6">Aspartate aminotransferase family protein</fullName>
    </submittedName>
</protein>
<gene>
    <name evidence="6" type="ORF">DKG74_00075</name>
</gene>
<comment type="similarity">
    <text evidence="2 4">Belongs to the class-III pyridoxal-phosphate-dependent aminotransferase family.</text>
</comment>
<evidence type="ECO:0000256" key="5">
    <source>
        <dbReference type="SAM" id="MobiDB-lite"/>
    </source>
</evidence>
<organism evidence="6 7">
    <name type="scientific">Zavarzinia aquatilis</name>
    <dbReference type="NCBI Taxonomy" id="2211142"/>
    <lineage>
        <taxon>Bacteria</taxon>
        <taxon>Pseudomonadati</taxon>
        <taxon>Pseudomonadota</taxon>
        <taxon>Alphaproteobacteria</taxon>
        <taxon>Rhodospirillales</taxon>
        <taxon>Zavarziniaceae</taxon>
        <taxon>Zavarzinia</taxon>
    </lineage>
</organism>
<dbReference type="Pfam" id="PF00202">
    <property type="entry name" value="Aminotran_3"/>
    <property type="match status" value="1"/>
</dbReference>
<dbReference type="SUPFAM" id="SSF53383">
    <property type="entry name" value="PLP-dependent transferases"/>
    <property type="match status" value="1"/>
</dbReference>
<comment type="caution">
    <text evidence="6">The sequence shown here is derived from an EMBL/GenBank/DDBJ whole genome shotgun (WGS) entry which is preliminary data.</text>
</comment>
<name>A0A317EEG0_9PROT</name>
<dbReference type="RefSeq" id="WP_109901389.1">
    <property type="nucleotide sequence ID" value="NZ_QGLE01000001.1"/>
</dbReference>
<keyword evidence="6" id="KW-0808">Transferase</keyword>
<feature type="region of interest" description="Disordered" evidence="5">
    <location>
        <begin position="1"/>
        <end position="21"/>
    </location>
</feature>
<dbReference type="PANTHER" id="PTHR43094">
    <property type="entry name" value="AMINOTRANSFERASE"/>
    <property type="match status" value="1"/>
</dbReference>
<dbReference type="GO" id="GO:0030170">
    <property type="term" value="F:pyridoxal phosphate binding"/>
    <property type="evidence" value="ECO:0007669"/>
    <property type="project" value="InterPro"/>
</dbReference>
<sequence length="454" mass="49280">MTQAGSNRRPSNLFYQSGTRRPPVDRAEGIYIWDQYGGRRIDGSSGAMVVNIGHSNPYVLDAMKRQMDKATFAYRLHYENDPAEDLATKLCEKAGAGFERVFFVSGGSEATESCLKLARQYALATGQASRFKVISRFPSYHGCTLGALAITGYAALAAPFAPMMHEMPKIPAPTAYLDRDSLTMEERGIRYADMLEAEIRAQGPDTVLAFIMEPVGGASTGALVAPDSYYPRVREICSKYGVILIHDEVMSGAGRTGRFLGGDHWPGGRPDLIALSKGIGSGYCPLGAMLAPDWMVQPVLDKGGFLHGFTYAGNPLASAAGLAVLEVMEKEDLIGNAARMGEVIRDRLEGLKTRFPFIGDVRGKGLLLAAELVADPETMQPLPAHLNAYQRIVDIAYDKGLIIYSRRTRGGNEGDHFLVCPPMIITPAQVDEVMAIIEDSLDVLARELDLPRGA</sequence>
<dbReference type="Gene3D" id="3.40.640.10">
    <property type="entry name" value="Type I PLP-dependent aspartate aminotransferase-like (Major domain)"/>
    <property type="match status" value="1"/>
</dbReference>
<dbReference type="GO" id="GO:0008483">
    <property type="term" value="F:transaminase activity"/>
    <property type="evidence" value="ECO:0007669"/>
    <property type="project" value="UniProtKB-KW"/>
</dbReference>
<evidence type="ECO:0000313" key="7">
    <source>
        <dbReference type="Proteomes" id="UP000245461"/>
    </source>
</evidence>
<evidence type="ECO:0000256" key="3">
    <source>
        <dbReference type="ARBA" id="ARBA00022898"/>
    </source>
</evidence>
<evidence type="ECO:0000256" key="2">
    <source>
        <dbReference type="ARBA" id="ARBA00008954"/>
    </source>
</evidence>
<dbReference type="InterPro" id="IPR015424">
    <property type="entry name" value="PyrdxlP-dep_Trfase"/>
</dbReference>
<keyword evidence="6" id="KW-0032">Aminotransferase</keyword>
<dbReference type="OrthoDB" id="9801834at2"/>
<comment type="cofactor">
    <cofactor evidence="1">
        <name>pyridoxal 5'-phosphate</name>
        <dbReference type="ChEBI" id="CHEBI:597326"/>
    </cofactor>
</comment>
<keyword evidence="3 4" id="KW-0663">Pyridoxal phosphate</keyword>
<dbReference type="InterPro" id="IPR015422">
    <property type="entry name" value="PyrdxlP-dep_Trfase_small"/>
</dbReference>